<dbReference type="PANTHER" id="PTHR35530">
    <property type="entry name" value="TAUTOMERASE-RELATED"/>
    <property type="match status" value="1"/>
</dbReference>
<sequence length="61" mass="6474">MPVITIQMAEGRSTEQKRVVASKIAETVAETFGIDASAIIILFEELPRDSIAKGGVLLSDG</sequence>
<dbReference type="AlphaFoldDB" id="A0A8J7W8I2"/>
<dbReference type="Gene3D" id="3.30.429.10">
    <property type="entry name" value="Macrophage Migration Inhibitory Factor"/>
    <property type="match status" value="1"/>
</dbReference>
<dbReference type="GO" id="GO:0016853">
    <property type="term" value="F:isomerase activity"/>
    <property type="evidence" value="ECO:0007669"/>
    <property type="project" value="UniProtKB-KW"/>
</dbReference>
<protein>
    <submittedName>
        <fullName evidence="4">4-oxalocrotonate tautomerase</fullName>
    </submittedName>
</protein>
<evidence type="ECO:0000313" key="5">
    <source>
        <dbReference type="Proteomes" id="UP000730161"/>
    </source>
</evidence>
<dbReference type="Proteomes" id="UP000730161">
    <property type="component" value="Unassembled WGS sequence"/>
</dbReference>
<feature type="domain" description="4-oxalocrotonate tautomerase-like" evidence="3">
    <location>
        <begin position="2"/>
        <end position="60"/>
    </location>
</feature>
<keyword evidence="2" id="KW-0413">Isomerase</keyword>
<reference evidence="4" key="1">
    <citation type="submission" date="2014-12" db="EMBL/GenBank/DDBJ databases">
        <authorList>
            <person name="Huang H.-H."/>
            <person name="Chen S.-C."/>
            <person name="Lai M.-C."/>
        </authorList>
    </citation>
    <scope>NUCLEOTIDE SEQUENCE</scope>
    <source>
        <strain evidence="4">K1F9705b</strain>
    </source>
</reference>
<dbReference type="EMBL" id="JWHL01000001">
    <property type="protein sequence ID" value="MBR1368092.1"/>
    <property type="molecule type" value="Genomic_DNA"/>
</dbReference>
<evidence type="ECO:0000259" key="3">
    <source>
        <dbReference type="Pfam" id="PF01361"/>
    </source>
</evidence>
<organism evidence="4 5">
    <name type="scientific">Methanocalculus chunghsingensis</name>
    <dbReference type="NCBI Taxonomy" id="156457"/>
    <lineage>
        <taxon>Archaea</taxon>
        <taxon>Methanobacteriati</taxon>
        <taxon>Methanobacteriota</taxon>
        <taxon>Stenosarchaea group</taxon>
        <taxon>Methanomicrobia</taxon>
        <taxon>Methanomicrobiales</taxon>
        <taxon>Methanocalculaceae</taxon>
        <taxon>Methanocalculus</taxon>
    </lineage>
</organism>
<proteinExistence type="inferred from homology"/>
<keyword evidence="5" id="KW-1185">Reference proteome</keyword>
<evidence type="ECO:0000313" key="4">
    <source>
        <dbReference type="EMBL" id="MBR1368092.1"/>
    </source>
</evidence>
<dbReference type="SUPFAM" id="SSF55331">
    <property type="entry name" value="Tautomerase/MIF"/>
    <property type="match status" value="1"/>
</dbReference>
<evidence type="ECO:0000256" key="1">
    <source>
        <dbReference type="ARBA" id="ARBA00006723"/>
    </source>
</evidence>
<accession>A0A8J7W8I2</accession>
<comment type="caution">
    <text evidence="4">The sequence shown here is derived from an EMBL/GenBank/DDBJ whole genome shotgun (WGS) entry which is preliminary data.</text>
</comment>
<name>A0A8J7W8I2_9EURY</name>
<dbReference type="InterPro" id="IPR014347">
    <property type="entry name" value="Tautomerase/MIF_sf"/>
</dbReference>
<gene>
    <name evidence="4" type="ORF">RJ53_00715</name>
</gene>
<dbReference type="PANTHER" id="PTHR35530:SF1">
    <property type="entry name" value="2-HYDROXYMUCONATE TAUTOMERASE"/>
    <property type="match status" value="1"/>
</dbReference>
<dbReference type="RefSeq" id="WP_211529688.1">
    <property type="nucleotide sequence ID" value="NZ_JWHL01000001.1"/>
</dbReference>
<dbReference type="Pfam" id="PF01361">
    <property type="entry name" value="Tautomerase"/>
    <property type="match status" value="1"/>
</dbReference>
<dbReference type="OrthoDB" id="8161at2157"/>
<dbReference type="InterPro" id="IPR004370">
    <property type="entry name" value="4-OT-like_dom"/>
</dbReference>
<evidence type="ECO:0000256" key="2">
    <source>
        <dbReference type="ARBA" id="ARBA00023235"/>
    </source>
</evidence>
<comment type="similarity">
    <text evidence="1">Belongs to the 4-oxalocrotonate tautomerase family.</text>
</comment>